<dbReference type="STRING" id="112248.SAMN05444392_11239"/>
<gene>
    <name evidence="1" type="ORF">SAMN05444392_11239</name>
</gene>
<dbReference type="Proteomes" id="UP000184476">
    <property type="component" value="Unassembled WGS sequence"/>
</dbReference>
<name>A0A1M5A6U9_9BACL</name>
<dbReference type="OrthoDB" id="9955067at2"/>
<organism evidence="1 2">
    <name type="scientific">Seinonella peptonophila</name>
    <dbReference type="NCBI Taxonomy" id="112248"/>
    <lineage>
        <taxon>Bacteria</taxon>
        <taxon>Bacillati</taxon>
        <taxon>Bacillota</taxon>
        <taxon>Bacilli</taxon>
        <taxon>Bacillales</taxon>
        <taxon>Thermoactinomycetaceae</taxon>
        <taxon>Seinonella</taxon>
    </lineage>
</organism>
<reference evidence="1 2" key="1">
    <citation type="submission" date="2016-11" db="EMBL/GenBank/DDBJ databases">
        <authorList>
            <person name="Jaros S."/>
            <person name="Januszkiewicz K."/>
            <person name="Wedrychowicz H."/>
        </authorList>
    </citation>
    <scope>NUCLEOTIDE SEQUENCE [LARGE SCALE GENOMIC DNA]</scope>
    <source>
        <strain evidence="1 2">DSM 44666</strain>
    </source>
</reference>
<sequence>MTRKLIMAKKKESHEKESTIIWETKSKQKEQGKVIHFPTKHESTYDVLEINPPSPVRIHISSSGFGFKQKLQMAA</sequence>
<proteinExistence type="predicted"/>
<accession>A0A1M5A6U9</accession>
<evidence type="ECO:0000313" key="2">
    <source>
        <dbReference type="Proteomes" id="UP000184476"/>
    </source>
</evidence>
<dbReference type="RefSeq" id="WP_073156642.1">
    <property type="nucleotide sequence ID" value="NZ_FQVL01000012.1"/>
</dbReference>
<dbReference type="AlphaFoldDB" id="A0A1M5A6U9"/>
<dbReference type="EMBL" id="FQVL01000012">
    <property type="protein sequence ID" value="SHF25766.1"/>
    <property type="molecule type" value="Genomic_DNA"/>
</dbReference>
<keyword evidence="2" id="KW-1185">Reference proteome</keyword>
<protein>
    <submittedName>
        <fullName evidence="1">Uncharacterized protein</fullName>
    </submittedName>
</protein>
<evidence type="ECO:0000313" key="1">
    <source>
        <dbReference type="EMBL" id="SHF25766.1"/>
    </source>
</evidence>